<dbReference type="GO" id="GO:0019363">
    <property type="term" value="P:pyridine nucleotide biosynthetic process"/>
    <property type="evidence" value="ECO:0007669"/>
    <property type="project" value="UniProtKB-KW"/>
</dbReference>
<dbReference type="SUPFAM" id="SSF52499">
    <property type="entry name" value="Isochorismatase-like hydrolases"/>
    <property type="match status" value="1"/>
</dbReference>
<evidence type="ECO:0000256" key="8">
    <source>
        <dbReference type="ARBA" id="ARBA00043224"/>
    </source>
</evidence>
<evidence type="ECO:0000256" key="6">
    <source>
        <dbReference type="ARBA" id="ARBA00037900"/>
    </source>
</evidence>
<evidence type="ECO:0000313" key="11">
    <source>
        <dbReference type="Proteomes" id="UP000076420"/>
    </source>
</evidence>
<dbReference type="PANTHER" id="PTHR11080">
    <property type="entry name" value="PYRAZINAMIDASE/NICOTINAMIDASE"/>
    <property type="match status" value="1"/>
</dbReference>
<dbReference type="VEuPathDB" id="VectorBase:BGLAX_034370"/>
<dbReference type="Pfam" id="PF00857">
    <property type="entry name" value="Isochorismatase"/>
    <property type="match status" value="1"/>
</dbReference>
<dbReference type="Gene3D" id="3.40.50.850">
    <property type="entry name" value="Isochorismatase-like"/>
    <property type="match status" value="1"/>
</dbReference>
<dbReference type="GO" id="GO:0008936">
    <property type="term" value="F:nicotinamidase activity"/>
    <property type="evidence" value="ECO:0007669"/>
    <property type="project" value="UniProtKB-EC"/>
</dbReference>
<evidence type="ECO:0000256" key="1">
    <source>
        <dbReference type="ARBA" id="ARBA00006336"/>
    </source>
</evidence>
<organism evidence="10 11">
    <name type="scientific">Biomphalaria glabrata</name>
    <name type="common">Bloodfluke planorb</name>
    <name type="synonym">Freshwater snail</name>
    <dbReference type="NCBI Taxonomy" id="6526"/>
    <lineage>
        <taxon>Eukaryota</taxon>
        <taxon>Metazoa</taxon>
        <taxon>Spiralia</taxon>
        <taxon>Lophotrochozoa</taxon>
        <taxon>Mollusca</taxon>
        <taxon>Gastropoda</taxon>
        <taxon>Heterobranchia</taxon>
        <taxon>Euthyneura</taxon>
        <taxon>Panpulmonata</taxon>
        <taxon>Hygrophila</taxon>
        <taxon>Lymnaeoidea</taxon>
        <taxon>Planorbidae</taxon>
        <taxon>Biomphalaria</taxon>
    </lineage>
</organism>
<dbReference type="EnsemblMetazoa" id="BGLB006261-RB">
    <property type="protein sequence ID" value="BGLB006261-PB"/>
    <property type="gene ID" value="BGLB006261"/>
</dbReference>
<dbReference type="InterPro" id="IPR002048">
    <property type="entry name" value="EF_hand_dom"/>
</dbReference>
<comment type="similarity">
    <text evidence="1">Belongs to the isochorismatase family.</text>
</comment>
<evidence type="ECO:0000256" key="4">
    <source>
        <dbReference type="ARBA" id="ARBA00022801"/>
    </source>
</evidence>
<dbReference type="InterPro" id="IPR036380">
    <property type="entry name" value="Isochorismatase-like_sf"/>
</dbReference>
<dbReference type="STRING" id="6526.A0A2C9JQ93"/>
<dbReference type="Pfam" id="PF13499">
    <property type="entry name" value="EF-hand_7"/>
    <property type="match status" value="1"/>
</dbReference>
<sequence length="356" mass="40145">MSENQQLNNIFNEHLGNNFKETSYDSLFNYFDTNSDSNLDRTEFQVLIEQLSVSEDRGPTEDEINSIFNALDLNQDGLISREEFSFAWKYCIKQILKPVKALVVVDVQNDFITGTLSLRECPAGQDGYAVVPVINSLLEPNLFDVVVYTLDWHPDNHISFIDNILLQKLHPSSKVSAEEANIQDKVIFDVDGSSREQVMWPRHCVQETTGAELHPDLKIVNEALYVKKGNNPDVDSYSAFWDNCRLSQTNLASLLGERHVTDVYVCGLAYDVCVGFTAKHALKHGFKTVLIEDASRGVSLDGIYKMKSDLIRKGAHIADSEQVPRLTSGELRPFCFIQKAAMNYKVALELSINNNK</sequence>
<evidence type="ECO:0000313" key="10">
    <source>
        <dbReference type="EnsemblMetazoa" id="BGLB006261-PB"/>
    </source>
</evidence>
<evidence type="ECO:0000256" key="7">
    <source>
        <dbReference type="ARBA" id="ARBA00039017"/>
    </source>
</evidence>
<dbReference type="CDD" id="cd00051">
    <property type="entry name" value="EFh"/>
    <property type="match status" value="1"/>
</dbReference>
<feature type="domain" description="EF-hand" evidence="9">
    <location>
        <begin position="19"/>
        <end position="54"/>
    </location>
</feature>
<dbReference type="PROSITE" id="PS50222">
    <property type="entry name" value="EF_HAND_2"/>
    <property type="match status" value="2"/>
</dbReference>
<dbReference type="Gene3D" id="1.10.238.10">
    <property type="entry name" value="EF-hand"/>
    <property type="match status" value="1"/>
</dbReference>
<dbReference type="PANTHER" id="PTHR11080:SF2">
    <property type="entry name" value="LD05707P"/>
    <property type="match status" value="1"/>
</dbReference>
<keyword evidence="3" id="KW-0479">Metal-binding</keyword>
<evidence type="ECO:0000259" key="9">
    <source>
        <dbReference type="PROSITE" id="PS50222"/>
    </source>
</evidence>
<dbReference type="InterPro" id="IPR052347">
    <property type="entry name" value="Isochorismatase_Nicotinamidase"/>
</dbReference>
<proteinExistence type="inferred from homology"/>
<protein>
    <recommendedName>
        <fullName evidence="7">nicotinamidase</fullName>
        <ecNumber evidence="7">3.5.1.19</ecNumber>
    </recommendedName>
    <alternativeName>
        <fullName evidence="8">Nicotinamide deamidase</fullName>
    </alternativeName>
</protein>
<dbReference type="AlphaFoldDB" id="A0A2C9JQ93"/>
<gene>
    <name evidence="10" type="primary">106063461</name>
</gene>
<dbReference type="SMART" id="SM00054">
    <property type="entry name" value="EFh"/>
    <property type="match status" value="2"/>
</dbReference>
<keyword evidence="2" id="KW-0662">Pyridine nucleotide biosynthesis</keyword>
<keyword evidence="4" id="KW-0378">Hydrolase</keyword>
<dbReference type="InterPro" id="IPR000868">
    <property type="entry name" value="Isochorismatase-like_dom"/>
</dbReference>
<dbReference type="Proteomes" id="UP000076420">
    <property type="component" value="Unassembled WGS sequence"/>
</dbReference>
<comment type="pathway">
    <text evidence="6">Cofactor biosynthesis; nicotinate biosynthesis; nicotinate from nicotinamide: step 1/1.</text>
</comment>
<dbReference type="SUPFAM" id="SSF47473">
    <property type="entry name" value="EF-hand"/>
    <property type="match status" value="1"/>
</dbReference>
<feature type="domain" description="EF-hand" evidence="9">
    <location>
        <begin position="59"/>
        <end position="94"/>
    </location>
</feature>
<evidence type="ECO:0000256" key="3">
    <source>
        <dbReference type="ARBA" id="ARBA00022723"/>
    </source>
</evidence>
<dbReference type="VEuPathDB" id="VectorBase:BGLB006261"/>
<dbReference type="InterPro" id="IPR011992">
    <property type="entry name" value="EF-hand-dom_pair"/>
</dbReference>
<name>A0A2C9JQ93_BIOGL</name>
<dbReference type="EC" id="3.5.1.19" evidence="7"/>
<dbReference type="PROSITE" id="PS00018">
    <property type="entry name" value="EF_HAND_1"/>
    <property type="match status" value="1"/>
</dbReference>
<dbReference type="InterPro" id="IPR018247">
    <property type="entry name" value="EF_Hand_1_Ca_BS"/>
</dbReference>
<dbReference type="OrthoDB" id="167809at2759"/>
<accession>A0A2C9JQ93</accession>
<reference evidence="10" key="1">
    <citation type="submission" date="2020-05" db="UniProtKB">
        <authorList>
            <consortium name="EnsemblMetazoa"/>
        </authorList>
    </citation>
    <scope>IDENTIFICATION</scope>
    <source>
        <strain evidence="10">BB02</strain>
    </source>
</reference>
<dbReference type="KEGG" id="bgt:106063461"/>
<evidence type="ECO:0000256" key="5">
    <source>
        <dbReference type="ARBA" id="ARBA00022837"/>
    </source>
</evidence>
<dbReference type="GO" id="GO:0005509">
    <property type="term" value="F:calcium ion binding"/>
    <property type="evidence" value="ECO:0007669"/>
    <property type="project" value="InterPro"/>
</dbReference>
<evidence type="ECO:0000256" key="2">
    <source>
        <dbReference type="ARBA" id="ARBA00022642"/>
    </source>
</evidence>
<keyword evidence="5" id="KW-0106">Calcium</keyword>
<dbReference type="CDD" id="cd01011">
    <property type="entry name" value="nicotinamidase"/>
    <property type="match status" value="1"/>
</dbReference>